<dbReference type="GO" id="GO:0016746">
    <property type="term" value="F:acyltransferase activity"/>
    <property type="evidence" value="ECO:0007669"/>
    <property type="project" value="InterPro"/>
</dbReference>
<dbReference type="SUPFAM" id="SSF53901">
    <property type="entry name" value="Thiolase-like"/>
    <property type="match status" value="1"/>
</dbReference>
<gene>
    <name evidence="2" type="ORF">ACAT0790_LOCUS30659</name>
</gene>
<dbReference type="Pfam" id="PF02801">
    <property type="entry name" value="Ketoacyl-synt_C"/>
    <property type="match status" value="1"/>
</dbReference>
<evidence type="ECO:0000313" key="2">
    <source>
        <dbReference type="EMBL" id="CAD9148632.1"/>
    </source>
</evidence>
<reference evidence="2" key="1">
    <citation type="submission" date="2021-01" db="EMBL/GenBank/DDBJ databases">
        <authorList>
            <person name="Corre E."/>
            <person name="Pelletier E."/>
            <person name="Niang G."/>
            <person name="Scheremetjew M."/>
            <person name="Finn R."/>
            <person name="Kale V."/>
            <person name="Holt S."/>
            <person name="Cochrane G."/>
            <person name="Meng A."/>
            <person name="Brown T."/>
            <person name="Cohen L."/>
        </authorList>
    </citation>
    <scope>NUCLEOTIDE SEQUENCE</scope>
    <source>
        <strain evidence="2">OF101</strain>
    </source>
</reference>
<dbReference type="EMBL" id="HBGE01050763">
    <property type="protein sequence ID" value="CAD9148632.1"/>
    <property type="molecule type" value="Transcribed_RNA"/>
</dbReference>
<dbReference type="AlphaFoldDB" id="A0A7S1QUA3"/>
<accession>A0A7S1QUA3</accession>
<dbReference type="InterPro" id="IPR014031">
    <property type="entry name" value="Ketoacyl_synth_C"/>
</dbReference>
<proteinExistence type="predicted"/>
<dbReference type="Gene3D" id="3.40.47.10">
    <property type="match status" value="1"/>
</dbReference>
<evidence type="ECO:0000259" key="1">
    <source>
        <dbReference type="Pfam" id="PF02801"/>
    </source>
</evidence>
<protein>
    <recommendedName>
        <fullName evidence="1">Beta-ketoacyl synthase C-terminal domain-containing protein</fullName>
    </recommendedName>
</protein>
<organism evidence="2">
    <name type="scientific">Alexandrium catenella</name>
    <name type="common">Red tide dinoflagellate</name>
    <name type="synonym">Gonyaulax catenella</name>
    <dbReference type="NCBI Taxonomy" id="2925"/>
    <lineage>
        <taxon>Eukaryota</taxon>
        <taxon>Sar</taxon>
        <taxon>Alveolata</taxon>
        <taxon>Dinophyceae</taxon>
        <taxon>Gonyaulacales</taxon>
        <taxon>Pyrocystaceae</taxon>
        <taxon>Alexandrium</taxon>
    </lineage>
</organism>
<name>A0A7S1QUA3_ALECA</name>
<sequence>MDCVDCNAEGRLMWDAVEAMSCSKALRRGYEDVPLMLTASKSNSGHGSESTGMCSFVRAVMGQHFGTVAPIVHLLTLNPMIDDEPSAQFLTECMAYKHRQGVNGVRSQSIVGTLAFCTFTGIIRDEIVPLSREYVDMPERIAFWPGGGGSLDNAALPGRGYEIIGSWDGWENADPMEETEGSGDSEKVYTYVVTLGVNRFEAFQILIDGNRRKILHPDRPKAPNSTPVFGPDANAHGLHWVIDGRPQYKEEVVERDGPPAIAAASGETTSDALAPLGELNVTGLWLFTDGTSGNTATYTFLHSAGSDRFTGEFTGIQRAKVDDSVIEGDTIRWKVHGAYCAGTVSADGRRITNLKVTHNDEVVATFNGVWQEDLPKEQLTVWTSQNTEDTGTAGDRYRIQLRISGRWRAVTWLKLGEGADAVETLEDGSSPELPQAIAPAGPVEDVGSYYVVGGWNCWSFQDKMLKDDSAPGTHYLEAKMIWEGGDFQIVRDCDWSQSMHPAFAGALDGNTLEGPDDYSHGLNFHLGATPGDVFRIEFTRVFEDGQETRKVSWTLLRNEPLTSEEVRDAKSSSYYLVGTMETGREQRMKMQFDKERFMYVAQFEIGKSGEDYFAILWNGDWFHRIYPNLPDAYPGEGCPHTLVGPDDRGGDRCWKISEVSGDEDAAGETYEIQLHLSDFGQPMKVEWTRL</sequence>
<feature type="domain" description="Beta-ketoacyl synthase C-terminal" evidence="1">
    <location>
        <begin position="2"/>
        <end position="74"/>
    </location>
</feature>
<dbReference type="InterPro" id="IPR016039">
    <property type="entry name" value="Thiolase-like"/>
</dbReference>